<protein>
    <submittedName>
        <fullName evidence="1">Uncharacterized protein</fullName>
    </submittedName>
</protein>
<evidence type="ECO:0000313" key="2">
    <source>
        <dbReference type="Proteomes" id="UP000245431"/>
    </source>
</evidence>
<geneLocation type="plasmid" evidence="2">
    <name>pve_Plasmid</name>
</geneLocation>
<gene>
    <name evidence="1" type="ORF">PVE_P0200</name>
</gene>
<name>A0A1D3KAA5_PSEVE</name>
<dbReference type="AlphaFoldDB" id="A0A1D3KAA5"/>
<organism evidence="1 2">
    <name type="scientific">Pseudomonas veronii 1YdBTEX2</name>
    <dbReference type="NCBI Taxonomy" id="1295141"/>
    <lineage>
        <taxon>Bacteria</taxon>
        <taxon>Pseudomonadati</taxon>
        <taxon>Pseudomonadota</taxon>
        <taxon>Gammaproteobacteria</taxon>
        <taxon>Pseudomonadales</taxon>
        <taxon>Pseudomonadaceae</taxon>
        <taxon>Pseudomonas</taxon>
    </lineage>
</organism>
<keyword evidence="1" id="KW-0614">Plasmid</keyword>
<reference evidence="2" key="1">
    <citation type="submission" date="2016-07" db="EMBL/GenBank/DDBJ databases">
        <authorList>
            <person name="Florea S."/>
            <person name="Webb J.S."/>
            <person name="Jaromczyk J."/>
            <person name="Schardl C.L."/>
        </authorList>
    </citation>
    <scope>NUCLEOTIDE SEQUENCE [LARGE SCALE GENOMIC DNA]</scope>
    <source>
        <strain evidence="2">1YdBTEX2</strain>
        <plasmid evidence="2">Plasmid pve_Plasmid</plasmid>
    </source>
</reference>
<dbReference type="InterPro" id="IPR041160">
    <property type="entry name" value="LD_cluster2"/>
</dbReference>
<accession>A0A1D3KAA5</accession>
<evidence type="ECO:0000313" key="1">
    <source>
        <dbReference type="EMBL" id="SBW85240.1"/>
    </source>
</evidence>
<dbReference type="Proteomes" id="UP000245431">
    <property type="component" value="Plasmid PVE_plasmid"/>
</dbReference>
<proteinExistence type="predicted"/>
<sequence>MSYKEVLDGSKISISISESENMAALGLSHAHLVDAMCEAARHMLALGATVTYGGDLRAHGFTRILYELVSRYRKDSYDNKNLASVINFLAWPVFVHSNLNDLLTLSSEMEGTAELRVIDEKGGTLSIEEATPLLAGATFDWCAGLTAMRSTITAESTARIVLGGKTSKFNGSMPGIAEEVLISLQSHKPVYLLGGFGGCTREILDLMGVDNQFNTSTQNWPHSGEFRQYKLKDLKNGLTAEENTVLANTPHIDQAIVLVIRGLMNIQAHSGLKH</sequence>
<dbReference type="Pfam" id="PF18163">
    <property type="entry name" value="LD_cluster2"/>
    <property type="match status" value="1"/>
</dbReference>
<dbReference type="EMBL" id="LT599585">
    <property type="protein sequence ID" value="SBW85240.1"/>
    <property type="molecule type" value="Genomic_DNA"/>
</dbReference>